<dbReference type="Gene3D" id="2.120.10.30">
    <property type="entry name" value="TolB, C-terminal domain"/>
    <property type="match status" value="1"/>
</dbReference>
<proteinExistence type="predicted"/>
<name>A0AAD8C170_BIOPF</name>
<keyword evidence="2" id="KW-1185">Reference proteome</keyword>
<protein>
    <submittedName>
        <fullName evidence="1">Brain tumor protein-like isoform X2</fullName>
    </submittedName>
</protein>
<accession>A0AAD8C170</accession>
<sequence length="102" mass="11259">GHCVVVFARDGTFLRRIGCENITNYPNGIDISGHGDVLIGDSHGNRFHVGVFQRDGSLISEFQCPYVKVSRCCGLKITTEGYIVTLAKNNHHVLVLNTLYIP</sequence>
<feature type="non-terminal residue" evidence="1">
    <location>
        <position position="1"/>
    </location>
</feature>
<gene>
    <name evidence="1" type="ORF">Bpfe_005723</name>
</gene>
<evidence type="ECO:0000313" key="1">
    <source>
        <dbReference type="EMBL" id="KAK0064634.1"/>
    </source>
</evidence>
<comment type="caution">
    <text evidence="1">The sequence shown here is derived from an EMBL/GenBank/DDBJ whole genome shotgun (WGS) entry which is preliminary data.</text>
</comment>
<dbReference type="Proteomes" id="UP001233172">
    <property type="component" value="Unassembled WGS sequence"/>
</dbReference>
<dbReference type="SUPFAM" id="SSF101898">
    <property type="entry name" value="NHL repeat"/>
    <property type="match status" value="1"/>
</dbReference>
<dbReference type="InterPro" id="IPR011042">
    <property type="entry name" value="6-blade_b-propeller_TolB-like"/>
</dbReference>
<evidence type="ECO:0000313" key="2">
    <source>
        <dbReference type="Proteomes" id="UP001233172"/>
    </source>
</evidence>
<reference evidence="1" key="2">
    <citation type="submission" date="2023-04" db="EMBL/GenBank/DDBJ databases">
        <authorList>
            <person name="Bu L."/>
            <person name="Lu L."/>
            <person name="Laidemitt M.R."/>
            <person name="Zhang S.M."/>
            <person name="Mutuku M."/>
            <person name="Mkoji G."/>
            <person name="Steinauer M."/>
            <person name="Loker E.S."/>
        </authorList>
    </citation>
    <scope>NUCLEOTIDE SEQUENCE</scope>
    <source>
        <strain evidence="1">KasaAsao</strain>
        <tissue evidence="1">Whole Snail</tissue>
    </source>
</reference>
<organism evidence="1 2">
    <name type="scientific">Biomphalaria pfeifferi</name>
    <name type="common">Bloodfluke planorb</name>
    <name type="synonym">Freshwater snail</name>
    <dbReference type="NCBI Taxonomy" id="112525"/>
    <lineage>
        <taxon>Eukaryota</taxon>
        <taxon>Metazoa</taxon>
        <taxon>Spiralia</taxon>
        <taxon>Lophotrochozoa</taxon>
        <taxon>Mollusca</taxon>
        <taxon>Gastropoda</taxon>
        <taxon>Heterobranchia</taxon>
        <taxon>Euthyneura</taxon>
        <taxon>Panpulmonata</taxon>
        <taxon>Hygrophila</taxon>
        <taxon>Lymnaeoidea</taxon>
        <taxon>Planorbidae</taxon>
        <taxon>Biomphalaria</taxon>
    </lineage>
</organism>
<dbReference type="AlphaFoldDB" id="A0AAD8C170"/>
<reference evidence="1" key="1">
    <citation type="journal article" date="2023" name="PLoS Negl. Trop. Dis.">
        <title>A genome sequence for Biomphalaria pfeifferi, the major vector snail for the human-infecting parasite Schistosoma mansoni.</title>
        <authorList>
            <person name="Bu L."/>
            <person name="Lu L."/>
            <person name="Laidemitt M.R."/>
            <person name="Zhang S.M."/>
            <person name="Mutuku M."/>
            <person name="Mkoji G."/>
            <person name="Steinauer M."/>
            <person name="Loker E.S."/>
        </authorList>
    </citation>
    <scope>NUCLEOTIDE SEQUENCE</scope>
    <source>
        <strain evidence="1">KasaAsao</strain>
    </source>
</reference>
<dbReference type="EMBL" id="JASAOG010000016">
    <property type="protein sequence ID" value="KAK0064634.1"/>
    <property type="molecule type" value="Genomic_DNA"/>
</dbReference>